<dbReference type="AlphaFoldDB" id="A0A8T1XCY5"/>
<evidence type="ECO:0000313" key="1">
    <source>
        <dbReference type="EMBL" id="KAG7401569.1"/>
    </source>
</evidence>
<dbReference type="OrthoDB" id="99410at2759"/>
<evidence type="ECO:0000313" key="2">
    <source>
        <dbReference type="Proteomes" id="UP000693981"/>
    </source>
</evidence>
<keyword evidence="2" id="KW-1185">Reference proteome</keyword>
<protein>
    <submittedName>
        <fullName evidence="1">Uncharacterized protein</fullName>
    </submittedName>
</protein>
<accession>A0A8T1XCY5</accession>
<organism evidence="1 2">
    <name type="scientific">Phytophthora boehmeriae</name>
    <dbReference type="NCBI Taxonomy" id="109152"/>
    <lineage>
        <taxon>Eukaryota</taxon>
        <taxon>Sar</taxon>
        <taxon>Stramenopiles</taxon>
        <taxon>Oomycota</taxon>
        <taxon>Peronosporomycetes</taxon>
        <taxon>Peronosporales</taxon>
        <taxon>Peronosporaceae</taxon>
        <taxon>Phytophthora</taxon>
    </lineage>
</organism>
<proteinExistence type="predicted"/>
<dbReference type="Proteomes" id="UP000693981">
    <property type="component" value="Unassembled WGS sequence"/>
</dbReference>
<sequence length="149" mass="17715">MELESTENSEKREQASGAYQMGLANLSEELVRRQKEFVRFHTLKNEIDIFQQHLDPFVYDIQTEHERQVNSSVYRHFNRMRAIQDMGIPIYSLGEYLFEDNDRIITARTKNSLYRRVRRRSAADYMDTELIPRPERKRSVALSPSIISE</sequence>
<reference evidence="1" key="1">
    <citation type="submission" date="2021-02" db="EMBL/GenBank/DDBJ databases">
        <authorList>
            <person name="Palmer J.M."/>
        </authorList>
    </citation>
    <scope>NUCLEOTIDE SEQUENCE</scope>
    <source>
        <strain evidence="1">SCRP23</strain>
    </source>
</reference>
<name>A0A8T1XCY5_9STRA</name>
<comment type="caution">
    <text evidence="1">The sequence shown here is derived from an EMBL/GenBank/DDBJ whole genome shotgun (WGS) entry which is preliminary data.</text>
</comment>
<dbReference type="EMBL" id="JAGDFL010000011">
    <property type="protein sequence ID" value="KAG7401569.1"/>
    <property type="molecule type" value="Genomic_DNA"/>
</dbReference>
<gene>
    <name evidence="1" type="ORF">PHYBOEH_000627</name>
</gene>